<sequence length="116" mass="11705">MRDRRAPGALFLGSALSAVILLSGCGVKNDPVAPVSGQTPRIASPQPTLPANAVAASGATASVQPGARNEESVFADSSRIQSADGGGDLGEIIAPAEISRNASGQRRAFILDPLLN</sequence>
<protein>
    <submittedName>
        <fullName evidence="1">Uncharacterized protein</fullName>
    </submittedName>
</protein>
<keyword evidence="2" id="KW-1185">Reference proteome</keyword>
<dbReference type="EMBL" id="CP113520">
    <property type="protein sequence ID" value="WAJ29855.1"/>
    <property type="molecule type" value="Genomic_DNA"/>
</dbReference>
<evidence type="ECO:0000313" key="2">
    <source>
        <dbReference type="Proteomes" id="UP001163223"/>
    </source>
</evidence>
<evidence type="ECO:0000313" key="1">
    <source>
        <dbReference type="EMBL" id="WAJ29855.1"/>
    </source>
</evidence>
<name>A0ACD4NT28_9HYPH</name>
<proteinExistence type="predicted"/>
<gene>
    <name evidence="1" type="ORF">OXU80_06435</name>
</gene>
<dbReference type="Proteomes" id="UP001163223">
    <property type="component" value="Chromosome"/>
</dbReference>
<organism evidence="1 2">
    <name type="scientific">Antarcticirhabdus aurantiaca</name>
    <dbReference type="NCBI Taxonomy" id="2606717"/>
    <lineage>
        <taxon>Bacteria</taxon>
        <taxon>Pseudomonadati</taxon>
        <taxon>Pseudomonadota</taxon>
        <taxon>Alphaproteobacteria</taxon>
        <taxon>Hyphomicrobiales</taxon>
        <taxon>Aurantimonadaceae</taxon>
        <taxon>Antarcticirhabdus</taxon>
    </lineage>
</organism>
<accession>A0ACD4NT28</accession>
<reference evidence="1" key="1">
    <citation type="submission" date="2022-11" db="EMBL/GenBank/DDBJ databases">
        <title>beta-Carotene-producing bacterium, Jeongeuplla avenae sp. nov., alleviates the salt stress of Arabidopsis seedlings.</title>
        <authorList>
            <person name="Jiang L."/>
            <person name="Lee J."/>
        </authorList>
    </citation>
    <scope>NUCLEOTIDE SEQUENCE</scope>
    <source>
        <strain evidence="1">DY_R2A_6</strain>
    </source>
</reference>